<dbReference type="PANTHER" id="PTHR46825:SF9">
    <property type="entry name" value="BETA-LACTAMASE-RELATED DOMAIN-CONTAINING PROTEIN"/>
    <property type="match status" value="1"/>
</dbReference>
<name>A0A6G7ZQJ5_9SPHN</name>
<feature type="compositionally biased region" description="Polar residues" evidence="1">
    <location>
        <begin position="433"/>
        <end position="442"/>
    </location>
</feature>
<dbReference type="AlphaFoldDB" id="A0A6G7ZQJ5"/>
<protein>
    <submittedName>
        <fullName evidence="4">Beta-lactamase family protein</fullName>
    </submittedName>
</protein>
<dbReference type="Proteomes" id="UP000502502">
    <property type="component" value="Chromosome"/>
</dbReference>
<proteinExistence type="predicted"/>
<dbReference type="InterPro" id="IPR012338">
    <property type="entry name" value="Beta-lactam/transpept-like"/>
</dbReference>
<evidence type="ECO:0000313" key="5">
    <source>
        <dbReference type="Proteomes" id="UP000502502"/>
    </source>
</evidence>
<accession>A0A6G7ZQJ5</accession>
<reference evidence="4 5" key="1">
    <citation type="submission" date="2020-03" db="EMBL/GenBank/DDBJ databases">
        <title>Sphingomonas sp. nov., isolated from fish.</title>
        <authorList>
            <person name="Hyun D.-W."/>
            <person name="Bae J.-W."/>
        </authorList>
    </citation>
    <scope>NUCLEOTIDE SEQUENCE [LARGE SCALE GENOMIC DNA]</scope>
    <source>
        <strain evidence="4 5">HDW15C</strain>
    </source>
</reference>
<feature type="signal peptide" evidence="2">
    <location>
        <begin position="1"/>
        <end position="26"/>
    </location>
</feature>
<feature type="region of interest" description="Disordered" evidence="1">
    <location>
        <begin position="387"/>
        <end position="442"/>
    </location>
</feature>
<dbReference type="InterPro" id="IPR050491">
    <property type="entry name" value="AmpC-like"/>
</dbReference>
<keyword evidence="2" id="KW-0732">Signal</keyword>
<dbReference type="EMBL" id="CP049871">
    <property type="protein sequence ID" value="QIL03199.1"/>
    <property type="molecule type" value="Genomic_DNA"/>
</dbReference>
<dbReference type="Gene3D" id="3.40.710.10">
    <property type="entry name" value="DD-peptidase/beta-lactamase superfamily"/>
    <property type="match status" value="1"/>
</dbReference>
<keyword evidence="5" id="KW-1185">Reference proteome</keyword>
<dbReference type="InterPro" id="IPR001466">
    <property type="entry name" value="Beta-lactam-related"/>
</dbReference>
<evidence type="ECO:0000313" key="4">
    <source>
        <dbReference type="EMBL" id="QIL03199.1"/>
    </source>
</evidence>
<dbReference type="SUPFAM" id="SSF56601">
    <property type="entry name" value="beta-lactamase/transpeptidase-like"/>
    <property type="match status" value="1"/>
</dbReference>
<dbReference type="PANTHER" id="PTHR46825">
    <property type="entry name" value="D-ALANYL-D-ALANINE-CARBOXYPEPTIDASE/ENDOPEPTIDASE AMPH"/>
    <property type="match status" value="1"/>
</dbReference>
<organism evidence="4 5">
    <name type="scientific">Sphingomonas sinipercae</name>
    <dbReference type="NCBI Taxonomy" id="2714944"/>
    <lineage>
        <taxon>Bacteria</taxon>
        <taxon>Pseudomonadati</taxon>
        <taxon>Pseudomonadota</taxon>
        <taxon>Alphaproteobacteria</taxon>
        <taxon>Sphingomonadales</taxon>
        <taxon>Sphingomonadaceae</taxon>
        <taxon>Sphingomonas</taxon>
    </lineage>
</organism>
<evidence type="ECO:0000256" key="1">
    <source>
        <dbReference type="SAM" id="MobiDB-lite"/>
    </source>
</evidence>
<dbReference type="Pfam" id="PF00144">
    <property type="entry name" value="Beta-lactamase"/>
    <property type="match status" value="1"/>
</dbReference>
<feature type="chain" id="PRO_5026153699" evidence="2">
    <location>
        <begin position="27"/>
        <end position="442"/>
    </location>
</feature>
<evidence type="ECO:0000259" key="3">
    <source>
        <dbReference type="Pfam" id="PF00144"/>
    </source>
</evidence>
<dbReference type="KEGG" id="ssin:G7078_10685"/>
<feature type="domain" description="Beta-lactamase-related" evidence="3">
    <location>
        <begin position="51"/>
        <end position="362"/>
    </location>
</feature>
<evidence type="ECO:0000256" key="2">
    <source>
        <dbReference type="SAM" id="SignalP"/>
    </source>
</evidence>
<gene>
    <name evidence="4" type="ORF">G7078_10685</name>
</gene>
<dbReference type="RefSeq" id="WP_166095909.1">
    <property type="nucleotide sequence ID" value="NZ_CP049871.1"/>
</dbReference>
<sequence length="442" mass="45306">MTKTRLRGSLGLLAAVSMLAGAAAQAAQPERMAVAQGPQATGKAIIDCAATFAEADEFLGVVMVQSGGRTIASAAYGMADPSRGVRNRLETPFNIASAGKIFTSTAIGQLIDRGKVRLDDKARTYLPELPAAFATITVGQLLDHSSGLPEAVKDNPGDLARATTARELVPTIAAHKPLFEPGTQHRYSNTGPILSAAIVEAVTGMSFSDYVQRHVFGPAGMKASTVRTRPADAAQMLTRSLVLTGEMHIVSSEKSPRRVSTFTSGGGPYGGGYSNAPDLLRFARTLTSGKLLSARTRAELWGHSARVPGAGPGDYAYGFQTSRNGDRMSVGHSGLMGGANAEVHWASDGAWSFVILSNYDPMSATIIGNAARLALLGLENPKNACAAAKGGRGMPQPTIVGPGPGPGGPAPGAIVGPAPGPLMGPGGGPVEAPSSSEGVERG</sequence>